<feature type="region of interest" description="Disordered" evidence="1">
    <location>
        <begin position="1"/>
        <end position="116"/>
    </location>
</feature>
<feature type="compositionally biased region" description="Polar residues" evidence="1">
    <location>
        <begin position="101"/>
        <end position="116"/>
    </location>
</feature>
<protein>
    <submittedName>
        <fullName evidence="2">Uncharacterized protein</fullName>
    </submittedName>
</protein>
<feature type="compositionally biased region" description="Basic and acidic residues" evidence="1">
    <location>
        <begin position="1"/>
        <end position="11"/>
    </location>
</feature>
<feature type="compositionally biased region" description="Low complexity" evidence="1">
    <location>
        <begin position="15"/>
        <end position="24"/>
    </location>
</feature>
<evidence type="ECO:0000313" key="3">
    <source>
        <dbReference type="Proteomes" id="UP000092993"/>
    </source>
</evidence>
<organism evidence="2 3">
    <name type="scientific">Grifola frondosa</name>
    <name type="common">Maitake</name>
    <name type="synonym">Polyporus frondosus</name>
    <dbReference type="NCBI Taxonomy" id="5627"/>
    <lineage>
        <taxon>Eukaryota</taxon>
        <taxon>Fungi</taxon>
        <taxon>Dikarya</taxon>
        <taxon>Basidiomycota</taxon>
        <taxon>Agaricomycotina</taxon>
        <taxon>Agaricomycetes</taxon>
        <taxon>Polyporales</taxon>
        <taxon>Grifolaceae</taxon>
        <taxon>Grifola</taxon>
    </lineage>
</organism>
<feature type="compositionally biased region" description="Basic and acidic residues" evidence="1">
    <location>
        <begin position="35"/>
        <end position="44"/>
    </location>
</feature>
<dbReference type="Proteomes" id="UP000092993">
    <property type="component" value="Unassembled WGS sequence"/>
</dbReference>
<proteinExistence type="predicted"/>
<dbReference type="AlphaFoldDB" id="A0A1C7MAT8"/>
<comment type="caution">
    <text evidence="2">The sequence shown here is derived from an EMBL/GenBank/DDBJ whole genome shotgun (WGS) entry which is preliminary data.</text>
</comment>
<evidence type="ECO:0000256" key="1">
    <source>
        <dbReference type="SAM" id="MobiDB-lite"/>
    </source>
</evidence>
<keyword evidence="3" id="KW-1185">Reference proteome</keyword>
<dbReference type="OrthoDB" id="10495369at2759"/>
<sequence>MSGSVDQDRQLKQLSISSQSSGDSATLAYMASDQDSDHDHDRRPPSPPRVSSSASPPANNRPLERPNAPHRASTVGSPRDLDQKRAKSDDHPHARSEDLNHTTYQNGNDLQHSGQL</sequence>
<dbReference type="EMBL" id="LUGG01000006">
    <property type="protein sequence ID" value="OBZ74015.1"/>
    <property type="molecule type" value="Genomic_DNA"/>
</dbReference>
<feature type="compositionally biased region" description="Basic and acidic residues" evidence="1">
    <location>
        <begin position="79"/>
        <end position="100"/>
    </location>
</feature>
<evidence type="ECO:0000313" key="2">
    <source>
        <dbReference type="EMBL" id="OBZ74015.1"/>
    </source>
</evidence>
<feature type="compositionally biased region" description="Low complexity" evidence="1">
    <location>
        <begin position="49"/>
        <end position="61"/>
    </location>
</feature>
<reference evidence="2 3" key="1">
    <citation type="submission" date="2016-03" db="EMBL/GenBank/DDBJ databases">
        <title>Whole genome sequencing of Grifola frondosa 9006-11.</title>
        <authorList>
            <person name="Min B."/>
            <person name="Park H."/>
            <person name="Kim J.-G."/>
            <person name="Cho H."/>
            <person name="Oh Y.-L."/>
            <person name="Kong W.-S."/>
            <person name="Choi I.-G."/>
        </authorList>
    </citation>
    <scope>NUCLEOTIDE SEQUENCE [LARGE SCALE GENOMIC DNA]</scope>
    <source>
        <strain evidence="2 3">9006-11</strain>
    </source>
</reference>
<name>A0A1C7MAT8_GRIFR</name>
<dbReference type="STRING" id="5627.A0A1C7MAT8"/>
<gene>
    <name evidence="2" type="ORF">A0H81_06061</name>
</gene>
<accession>A0A1C7MAT8</accession>